<evidence type="ECO:0000313" key="9">
    <source>
        <dbReference type="Proteomes" id="UP000198862"/>
    </source>
</evidence>
<keyword evidence="5" id="KW-0964">Secreted</keyword>
<feature type="domain" description="Flagellar hook-associated protein 2 N-terminal" evidence="6">
    <location>
        <begin position="11"/>
        <end position="107"/>
    </location>
</feature>
<reference evidence="8 9" key="1">
    <citation type="submission" date="2016-10" db="EMBL/GenBank/DDBJ databases">
        <authorList>
            <person name="de Groot N.N."/>
        </authorList>
    </citation>
    <scope>NUCLEOTIDE SEQUENCE [LARGE SCALE GENOMIC DNA]</scope>
    <source>
        <strain evidence="8 9">DSM 6059</strain>
    </source>
</reference>
<keyword evidence="3" id="KW-0175">Coiled coil</keyword>
<protein>
    <recommendedName>
        <fullName evidence="5">Flagellar hook-associated protein 2</fullName>
        <shortName evidence="5">HAP2</shortName>
    </recommendedName>
    <alternativeName>
        <fullName evidence="5">Flagellar cap protein</fullName>
    </alternativeName>
</protein>
<dbReference type="GO" id="GO:0009421">
    <property type="term" value="C:bacterial-type flagellum filament cap"/>
    <property type="evidence" value="ECO:0007669"/>
    <property type="project" value="InterPro"/>
</dbReference>
<dbReference type="Pfam" id="PF02465">
    <property type="entry name" value="FliD_N"/>
    <property type="match status" value="1"/>
</dbReference>
<proteinExistence type="inferred from homology"/>
<comment type="subcellular location">
    <subcellularLocation>
        <location evidence="5">Secreted</location>
    </subcellularLocation>
    <subcellularLocation>
        <location evidence="5">Bacterial flagellum</location>
    </subcellularLocation>
</comment>
<keyword evidence="8" id="KW-0969">Cilium</keyword>
<dbReference type="GO" id="GO:0005576">
    <property type="term" value="C:extracellular region"/>
    <property type="evidence" value="ECO:0007669"/>
    <property type="project" value="UniProtKB-SubCell"/>
</dbReference>
<evidence type="ECO:0000256" key="4">
    <source>
        <dbReference type="ARBA" id="ARBA00023143"/>
    </source>
</evidence>
<keyword evidence="8" id="KW-0966">Cell projection</keyword>
<dbReference type="PANTHER" id="PTHR30288:SF0">
    <property type="entry name" value="FLAGELLAR HOOK-ASSOCIATED PROTEIN 2"/>
    <property type="match status" value="1"/>
</dbReference>
<comment type="function">
    <text evidence="5">Required for morphogenesis and for the elongation of the flagellar filament by facilitating polymerization of the flagellin monomers at the tip of growing filament. Forms a capping structure, which prevents flagellin subunits (transported through the central channel of the flagellum) from leaking out without polymerization at the distal end.</text>
</comment>
<evidence type="ECO:0000313" key="8">
    <source>
        <dbReference type="EMBL" id="SFC24719.1"/>
    </source>
</evidence>
<dbReference type="GO" id="GO:0007155">
    <property type="term" value="P:cell adhesion"/>
    <property type="evidence" value="ECO:0007669"/>
    <property type="project" value="InterPro"/>
</dbReference>
<accession>A0A1I1HKR5</accession>
<dbReference type="PANTHER" id="PTHR30288">
    <property type="entry name" value="FLAGELLAR CAP/ASSEMBLY PROTEIN FLID"/>
    <property type="match status" value="1"/>
</dbReference>
<evidence type="ECO:0000256" key="3">
    <source>
        <dbReference type="ARBA" id="ARBA00023054"/>
    </source>
</evidence>
<dbReference type="Pfam" id="PF07196">
    <property type="entry name" value="Flagellin_IN"/>
    <property type="match status" value="1"/>
</dbReference>
<evidence type="ECO:0000259" key="7">
    <source>
        <dbReference type="Pfam" id="PF07195"/>
    </source>
</evidence>
<name>A0A1I1HKR5_9GAMM</name>
<dbReference type="OrthoDB" id="9810816at2"/>
<dbReference type="InterPro" id="IPR010810">
    <property type="entry name" value="Flagellin_hook_IN_motif"/>
</dbReference>
<dbReference type="GO" id="GO:0071973">
    <property type="term" value="P:bacterial-type flagellum-dependent cell motility"/>
    <property type="evidence" value="ECO:0007669"/>
    <property type="project" value="TreeGrafter"/>
</dbReference>
<dbReference type="AlphaFoldDB" id="A0A1I1HKR5"/>
<feature type="domain" description="Flagellar hook-associated protein 2 C-terminal" evidence="7">
    <location>
        <begin position="219"/>
        <end position="442"/>
    </location>
</feature>
<evidence type="ECO:0000256" key="1">
    <source>
        <dbReference type="ARBA" id="ARBA00009764"/>
    </source>
</evidence>
<dbReference type="Proteomes" id="UP000198862">
    <property type="component" value="Unassembled WGS sequence"/>
</dbReference>
<evidence type="ECO:0000256" key="5">
    <source>
        <dbReference type="RuleBase" id="RU362066"/>
    </source>
</evidence>
<evidence type="ECO:0000259" key="6">
    <source>
        <dbReference type="Pfam" id="PF02465"/>
    </source>
</evidence>
<keyword evidence="4 5" id="KW-0975">Bacterial flagellum</keyword>
<evidence type="ECO:0000256" key="2">
    <source>
        <dbReference type="ARBA" id="ARBA00011255"/>
    </source>
</evidence>
<dbReference type="InterPro" id="IPR003481">
    <property type="entry name" value="FliD_N"/>
</dbReference>
<dbReference type="GO" id="GO:0009424">
    <property type="term" value="C:bacterial-type flagellum hook"/>
    <property type="evidence" value="ECO:0007669"/>
    <property type="project" value="UniProtKB-UniRule"/>
</dbReference>
<dbReference type="Pfam" id="PF07195">
    <property type="entry name" value="FliD_C"/>
    <property type="match status" value="1"/>
</dbReference>
<dbReference type="STRING" id="1123010.SAMN02745724_01252"/>
<comment type="similarity">
    <text evidence="1 5">Belongs to the FliD family.</text>
</comment>
<sequence>MASITSPGIGSGLDVNKIVTDLIAAERIPFDSRHDSAQKDITEKISAFGKLKSNLSDLDDVLFKLKLPTTFSKRSVENASTKFDIEAGSAAQPGSYNIEVEKIATAHKITSPTIAGFIGEGTMKIDVGSNTANITVAADDTLQTLKDKINNLSSNPGVTATIITADDGEHLVLTGNETGLANEIKLTITDDDGDLVDGLGLSRLSQDGTNNFFTENTPAEDAKIKIDGSLTITSASNKVEGAIEGVILNLKEAHEVGKSDIFKVSLDTDSVKEELEKFVESFNSTVAQVVELSAVNVDAGTKGILTGDGTLRTMMNQIRNAIAQPVTLSNGLQVSMSSIGITTQRDGTLELDNDRLTKAISTDFDQFKELFSGTDGVGKKLATIVTEYKTTGGILDDRINGLQISSKDWDDEKINFEKRLSSTESRLYAQFLAMDQIVAKLTNTGTFLDNQLSNLPGFTSKK</sequence>
<dbReference type="RefSeq" id="WP_091981723.1">
    <property type="nucleotide sequence ID" value="NZ_FOLO01000006.1"/>
</dbReference>
<dbReference type="EMBL" id="FOLO01000006">
    <property type="protein sequence ID" value="SFC24719.1"/>
    <property type="molecule type" value="Genomic_DNA"/>
</dbReference>
<comment type="subunit">
    <text evidence="2 5">Homopentamer.</text>
</comment>
<gene>
    <name evidence="8" type="ORF">SAMN02745724_01252</name>
</gene>
<keyword evidence="9" id="KW-1185">Reference proteome</keyword>
<organism evidence="8 9">
    <name type="scientific">Pseudoalteromonas denitrificans DSM 6059</name>
    <dbReference type="NCBI Taxonomy" id="1123010"/>
    <lineage>
        <taxon>Bacteria</taxon>
        <taxon>Pseudomonadati</taxon>
        <taxon>Pseudomonadota</taxon>
        <taxon>Gammaproteobacteria</taxon>
        <taxon>Alteromonadales</taxon>
        <taxon>Pseudoalteromonadaceae</taxon>
        <taxon>Pseudoalteromonas</taxon>
    </lineage>
</organism>
<dbReference type="InterPro" id="IPR010809">
    <property type="entry name" value="FliD_C"/>
</dbReference>
<keyword evidence="8" id="KW-0282">Flagellum</keyword>
<dbReference type="InterPro" id="IPR040026">
    <property type="entry name" value="FliD"/>
</dbReference>